<evidence type="ECO:0000256" key="2">
    <source>
        <dbReference type="ARBA" id="ARBA00022670"/>
    </source>
</evidence>
<reference evidence="8" key="1">
    <citation type="submission" date="2021-06" db="EMBL/GenBank/DDBJ databases">
        <title>Parelaphostrongylus tenuis whole genome reference sequence.</title>
        <authorList>
            <person name="Garwood T.J."/>
            <person name="Larsen P.A."/>
            <person name="Fountain-Jones N.M."/>
            <person name="Garbe J.R."/>
            <person name="Macchietto M.G."/>
            <person name="Kania S.A."/>
            <person name="Gerhold R.W."/>
            <person name="Richards J.E."/>
            <person name="Wolf T.M."/>
        </authorList>
    </citation>
    <scope>NUCLEOTIDE SEQUENCE</scope>
    <source>
        <strain evidence="8">MNPRO001-30</strain>
        <tissue evidence="8">Meninges</tissue>
    </source>
</reference>
<dbReference type="GO" id="GO:0006508">
    <property type="term" value="P:proteolysis"/>
    <property type="evidence" value="ECO:0007669"/>
    <property type="project" value="UniProtKB-KW"/>
</dbReference>
<dbReference type="AlphaFoldDB" id="A0AAD5QJV9"/>
<protein>
    <recommendedName>
        <fullName evidence="5">Actin maturation protease</fullName>
    </recommendedName>
    <alternativeName>
        <fullName evidence="6">Actin aminopeptidase ACTMAP</fullName>
    </alternativeName>
</protein>
<comment type="catalytic activity">
    <reaction evidence="7">
        <text>N-terminal N(alpha)-acetyl-L-cysteinyl-L-aspartyl-[protein] + H2O = N-terminal L-aspartyl-[protein] + N-acetyl-L-cysteine</text>
        <dbReference type="Rhea" id="RHEA:74579"/>
        <dbReference type="Rhea" id="RHEA-COMP:12669"/>
        <dbReference type="Rhea" id="RHEA-COMP:18395"/>
        <dbReference type="ChEBI" id="CHEBI:15377"/>
        <dbReference type="ChEBI" id="CHEBI:64720"/>
        <dbReference type="ChEBI" id="CHEBI:78236"/>
        <dbReference type="ChEBI" id="CHEBI:193599"/>
    </reaction>
    <physiologicalReaction direction="left-to-right" evidence="7">
        <dbReference type="Rhea" id="RHEA:74580"/>
    </physiologicalReaction>
</comment>
<dbReference type="InterPro" id="IPR040043">
    <property type="entry name" value="ACTMAP"/>
</dbReference>
<sequence>MAKKLGLTASGEMFSSQWLCQLASSLWPLYSEVTSFPSPTTLVEWMESGCAMLIPYDCDKNHEPTLRNGHGAHWCLLVGFLYVDDTLTDLRPASAVMTVDDENAFYVFAYHGKSKHMGLWSYSDLRQSSLQLFEVGAQRSSAEYILPSDGLSQLRGKCVILMRNKLNL</sequence>
<name>A0AAD5QJV9_PARTN</name>
<evidence type="ECO:0000256" key="1">
    <source>
        <dbReference type="ARBA" id="ARBA00022438"/>
    </source>
</evidence>
<dbReference type="GO" id="GO:0004177">
    <property type="term" value="F:aminopeptidase activity"/>
    <property type="evidence" value="ECO:0007669"/>
    <property type="project" value="UniProtKB-KW"/>
</dbReference>
<keyword evidence="2" id="KW-0645">Protease</keyword>
<gene>
    <name evidence="8" type="ORF">KIN20_007245</name>
</gene>
<dbReference type="Proteomes" id="UP001196413">
    <property type="component" value="Unassembled WGS sequence"/>
</dbReference>
<keyword evidence="9" id="KW-1185">Reference proteome</keyword>
<dbReference type="PANTHER" id="PTHR28631:SF1">
    <property type="entry name" value="ACTIN MATURATION PROTEASE"/>
    <property type="match status" value="1"/>
</dbReference>
<dbReference type="PANTHER" id="PTHR28631">
    <property type="entry name" value="UPF0692 PROTEIN C19ORF54"/>
    <property type="match status" value="1"/>
</dbReference>
<comment type="similarity">
    <text evidence="4">Belongs to the ACTMAP family.</text>
</comment>
<evidence type="ECO:0000313" key="9">
    <source>
        <dbReference type="Proteomes" id="UP001196413"/>
    </source>
</evidence>
<dbReference type="Pfam" id="PF21646">
    <property type="entry name" value="ACTMAP-like_C"/>
    <property type="match status" value="1"/>
</dbReference>
<organism evidence="8 9">
    <name type="scientific">Parelaphostrongylus tenuis</name>
    <name type="common">Meningeal worm</name>
    <dbReference type="NCBI Taxonomy" id="148309"/>
    <lineage>
        <taxon>Eukaryota</taxon>
        <taxon>Metazoa</taxon>
        <taxon>Ecdysozoa</taxon>
        <taxon>Nematoda</taxon>
        <taxon>Chromadorea</taxon>
        <taxon>Rhabditida</taxon>
        <taxon>Rhabditina</taxon>
        <taxon>Rhabditomorpha</taxon>
        <taxon>Strongyloidea</taxon>
        <taxon>Metastrongylidae</taxon>
        <taxon>Parelaphostrongylus</taxon>
    </lineage>
</organism>
<comment type="caution">
    <text evidence="8">The sequence shown here is derived from an EMBL/GenBank/DDBJ whole genome shotgun (WGS) entry which is preliminary data.</text>
</comment>
<proteinExistence type="inferred from homology"/>
<evidence type="ECO:0000256" key="4">
    <source>
        <dbReference type="ARBA" id="ARBA00034725"/>
    </source>
</evidence>
<keyword evidence="3" id="KW-0378">Hydrolase</keyword>
<evidence type="ECO:0000313" key="8">
    <source>
        <dbReference type="EMBL" id="KAJ1351265.1"/>
    </source>
</evidence>
<evidence type="ECO:0000256" key="7">
    <source>
        <dbReference type="ARBA" id="ARBA00049041"/>
    </source>
</evidence>
<evidence type="ECO:0000256" key="6">
    <source>
        <dbReference type="ARBA" id="ARBA00034908"/>
    </source>
</evidence>
<accession>A0AAD5QJV9</accession>
<evidence type="ECO:0000256" key="5">
    <source>
        <dbReference type="ARBA" id="ARBA00034848"/>
    </source>
</evidence>
<dbReference type="EMBL" id="JAHQIW010001037">
    <property type="protein sequence ID" value="KAJ1351265.1"/>
    <property type="molecule type" value="Genomic_DNA"/>
</dbReference>
<keyword evidence="1" id="KW-0031">Aminopeptidase</keyword>
<evidence type="ECO:0000256" key="3">
    <source>
        <dbReference type="ARBA" id="ARBA00022801"/>
    </source>
</evidence>